<organism evidence="1 2">
    <name type="scientific">Corallincola platygyrae</name>
    <dbReference type="NCBI Taxonomy" id="1193278"/>
    <lineage>
        <taxon>Bacteria</taxon>
        <taxon>Pseudomonadati</taxon>
        <taxon>Pseudomonadota</taxon>
        <taxon>Gammaproteobacteria</taxon>
        <taxon>Alteromonadales</taxon>
        <taxon>Psychromonadaceae</taxon>
        <taxon>Corallincola</taxon>
    </lineage>
</organism>
<evidence type="ECO:0000313" key="1">
    <source>
        <dbReference type="EMBL" id="MFD2096916.1"/>
    </source>
</evidence>
<reference evidence="2" key="1">
    <citation type="journal article" date="2019" name="Int. J. Syst. Evol. Microbiol.">
        <title>The Global Catalogue of Microorganisms (GCM) 10K type strain sequencing project: providing services to taxonomists for standard genome sequencing and annotation.</title>
        <authorList>
            <consortium name="The Broad Institute Genomics Platform"/>
            <consortium name="The Broad Institute Genome Sequencing Center for Infectious Disease"/>
            <person name="Wu L."/>
            <person name="Ma J."/>
        </authorList>
    </citation>
    <scope>NUCLEOTIDE SEQUENCE [LARGE SCALE GENOMIC DNA]</scope>
    <source>
        <strain evidence="2">CGMCC 1.10992</strain>
    </source>
</reference>
<protein>
    <submittedName>
        <fullName evidence="1">Uncharacterized protein</fullName>
    </submittedName>
</protein>
<sequence>MWWWFQNDTKQYSTRQAMKTLLKKKYRSQREYEACLAQLEEATGHPDPEGFLRQLKQPAKSRTVLAELRGEAALFHAMVGSKKQ</sequence>
<proteinExistence type="predicted"/>
<gene>
    <name evidence="1" type="ORF">ACFSJ3_13045</name>
</gene>
<comment type="caution">
    <text evidence="1">The sequence shown here is derived from an EMBL/GenBank/DDBJ whole genome shotgun (WGS) entry which is preliminary data.</text>
</comment>
<dbReference type="RefSeq" id="WP_345339781.1">
    <property type="nucleotide sequence ID" value="NZ_BAABLI010000011.1"/>
</dbReference>
<accession>A0ABW4XMV1</accession>
<dbReference type="EMBL" id="JBHUHT010000014">
    <property type="protein sequence ID" value="MFD2096916.1"/>
    <property type="molecule type" value="Genomic_DNA"/>
</dbReference>
<evidence type="ECO:0000313" key="2">
    <source>
        <dbReference type="Proteomes" id="UP001597380"/>
    </source>
</evidence>
<dbReference type="Proteomes" id="UP001597380">
    <property type="component" value="Unassembled WGS sequence"/>
</dbReference>
<keyword evidence="2" id="KW-1185">Reference proteome</keyword>
<name>A0ABW4XMV1_9GAMM</name>